<evidence type="ECO:0000256" key="6">
    <source>
        <dbReference type="ARBA" id="ARBA00022685"/>
    </source>
</evidence>
<protein>
    <submittedName>
        <fullName evidence="13">Pro-opiomelanocortin B</fullName>
    </submittedName>
</protein>
<dbReference type="InterPro" id="IPR001941">
    <property type="entry name" value="PMOC"/>
</dbReference>
<evidence type="ECO:0000256" key="5">
    <source>
        <dbReference type="ARBA" id="ARBA00022525"/>
    </source>
</evidence>
<feature type="compositionally biased region" description="Basic and acidic residues" evidence="10">
    <location>
        <begin position="174"/>
        <end position="186"/>
    </location>
</feature>
<evidence type="ECO:0000259" key="12">
    <source>
        <dbReference type="SMART" id="SM01365"/>
    </source>
</evidence>
<keyword evidence="8" id="KW-0732">Signal</keyword>
<feature type="domain" description="Pro-opiomelanocortin/corticotropin ACTH central region" evidence="11">
    <location>
        <begin position="208"/>
        <end position="248"/>
    </location>
</feature>
<dbReference type="SMART" id="SM01365">
    <property type="entry name" value="Op_neuropeptide"/>
    <property type="match status" value="1"/>
</dbReference>
<evidence type="ECO:0000256" key="4">
    <source>
        <dbReference type="ARBA" id="ARBA00005832"/>
    </source>
</evidence>
<evidence type="ECO:0000313" key="13">
    <source>
        <dbReference type="EMBL" id="TKS75642.1"/>
    </source>
</evidence>
<evidence type="ECO:0000313" key="14">
    <source>
        <dbReference type="EMBL" id="TKS76168.1"/>
    </source>
</evidence>
<organism evidence="13 15">
    <name type="scientific">Collichthys lucidus</name>
    <name type="common">Big head croaker</name>
    <name type="synonym">Sciaena lucida</name>
    <dbReference type="NCBI Taxonomy" id="240159"/>
    <lineage>
        <taxon>Eukaryota</taxon>
        <taxon>Metazoa</taxon>
        <taxon>Chordata</taxon>
        <taxon>Craniata</taxon>
        <taxon>Vertebrata</taxon>
        <taxon>Euteleostomi</taxon>
        <taxon>Actinopterygii</taxon>
        <taxon>Neopterygii</taxon>
        <taxon>Teleostei</taxon>
        <taxon>Neoteleostei</taxon>
        <taxon>Acanthomorphata</taxon>
        <taxon>Eupercaria</taxon>
        <taxon>Sciaenidae</taxon>
        <taxon>Collichthys</taxon>
    </lineage>
</organism>
<dbReference type="EMBL" id="CM014086">
    <property type="protein sequence ID" value="TKS76168.1"/>
    <property type="molecule type" value="Genomic_DNA"/>
</dbReference>
<dbReference type="Pfam" id="PF08035">
    <property type="entry name" value="Op_neuropeptide"/>
    <property type="match status" value="1"/>
</dbReference>
<dbReference type="Proteomes" id="UP000298787">
    <property type="component" value="Chromosome 9"/>
</dbReference>
<keyword evidence="15" id="KW-1185">Reference proteome</keyword>
<sequence>MIQIHKQEAKNKNKHLQKKKAMSRLKMVCLCWLLVVVMAYVCVPGFGSVCWDSSICNDLSNKGRILDCVRFCMSVIQTEIPDLSALALEGNSDEELLLGILLATMVPENKMSESDLRSHSDQRRSYSMEHFRWGKPSGRKRRPVKVFASSLEGGGSPESIFPLQARRQLSSNEDETKGDLNGDHNQLRAKVSSRSRVQLNPQERKDGTYRMSHFRWGSPPVSKRNGSFMKTWEDKPQNQLATLFRNIIVKDVQRIMG</sequence>
<dbReference type="PRINTS" id="PR00383">
    <property type="entry name" value="MELANOCORTIN"/>
</dbReference>
<evidence type="ECO:0000256" key="2">
    <source>
        <dbReference type="ARBA" id="ARBA00003192"/>
    </source>
</evidence>
<dbReference type="InterPro" id="IPR013531">
    <property type="entry name" value="Mcrtin_ACTH_cent"/>
</dbReference>
<dbReference type="PANTHER" id="PTHR11416:SF7">
    <property type="entry name" value="PRO-OPIOMELANOCORTIN"/>
    <property type="match status" value="1"/>
</dbReference>
<feature type="domain" description="Opiodes neuropeptide" evidence="12">
    <location>
        <begin position="226"/>
        <end position="255"/>
    </location>
</feature>
<dbReference type="STRING" id="240159.A0A4V6AP78"/>
<feature type="domain" description="Pro-opiomelanocortin/corticotropin ACTH central region" evidence="11">
    <location>
        <begin position="125"/>
        <end position="165"/>
    </location>
</feature>
<comment type="similarity">
    <text evidence="4">Belongs to the POMC family.</text>
</comment>
<dbReference type="InterPro" id="IPR013593">
    <property type="entry name" value="Melanocortin_N"/>
</dbReference>
<reference evidence="13 15" key="1">
    <citation type="submission" date="2019-01" db="EMBL/GenBank/DDBJ databases">
        <title>Genome Assembly of Collichthys lucidus.</title>
        <authorList>
            <person name="Cai M."/>
            <person name="Xiao S."/>
        </authorList>
    </citation>
    <scope>NUCLEOTIDE SEQUENCE [LARGE SCALE GENOMIC DNA]</scope>
    <source>
        <strain evidence="13">JT15FE1705JMU</strain>
        <tissue evidence="13">Muscle</tissue>
    </source>
</reference>
<evidence type="ECO:0000256" key="1">
    <source>
        <dbReference type="ARBA" id="ARBA00002965"/>
    </source>
</evidence>
<dbReference type="Pfam" id="PF00976">
    <property type="entry name" value="ACTH_domain"/>
    <property type="match status" value="2"/>
</dbReference>
<dbReference type="GO" id="GO:0005615">
    <property type="term" value="C:extracellular space"/>
    <property type="evidence" value="ECO:0007669"/>
    <property type="project" value="TreeGrafter"/>
</dbReference>
<dbReference type="Pfam" id="PF08384">
    <property type="entry name" value="NPP"/>
    <property type="match status" value="1"/>
</dbReference>
<feature type="region of interest" description="Disordered" evidence="10">
    <location>
        <begin position="168"/>
        <end position="217"/>
    </location>
</feature>
<evidence type="ECO:0000259" key="11">
    <source>
        <dbReference type="SMART" id="SM01363"/>
    </source>
</evidence>
<evidence type="ECO:0000256" key="9">
    <source>
        <dbReference type="ARBA" id="ARBA00023205"/>
    </source>
</evidence>
<evidence type="ECO:0000256" key="8">
    <source>
        <dbReference type="ARBA" id="ARBA00022729"/>
    </source>
</evidence>
<name>A0A4V6AP78_COLLU</name>
<evidence type="ECO:0000256" key="3">
    <source>
        <dbReference type="ARBA" id="ARBA00004613"/>
    </source>
</evidence>
<evidence type="ECO:0000313" key="15">
    <source>
        <dbReference type="Proteomes" id="UP000298787"/>
    </source>
</evidence>
<dbReference type="EMBL" id="CM014086">
    <property type="protein sequence ID" value="TKS75642.1"/>
    <property type="molecule type" value="Genomic_DNA"/>
</dbReference>
<accession>A0A4V6AP78</accession>
<keyword evidence="6" id="KW-0165">Cleavage on pair of basic residues</keyword>
<evidence type="ECO:0000256" key="7">
    <source>
        <dbReference type="ARBA" id="ARBA00022702"/>
    </source>
</evidence>
<dbReference type="GO" id="GO:0007218">
    <property type="term" value="P:neuropeptide signaling pathway"/>
    <property type="evidence" value="ECO:0007669"/>
    <property type="project" value="UniProtKB-KW"/>
</dbReference>
<dbReference type="GO" id="GO:0001664">
    <property type="term" value="F:G protein-coupled receptor binding"/>
    <property type="evidence" value="ECO:0007669"/>
    <property type="project" value="TreeGrafter"/>
</dbReference>
<comment type="function">
    <text evidence="1">Stimulates the adrenal glands to release cortisol.</text>
</comment>
<dbReference type="GO" id="GO:0030141">
    <property type="term" value="C:secretory granule"/>
    <property type="evidence" value="ECO:0007669"/>
    <property type="project" value="TreeGrafter"/>
</dbReference>
<keyword evidence="5" id="KW-0964">Secreted</keyword>
<dbReference type="GO" id="GO:0005179">
    <property type="term" value="F:hormone activity"/>
    <property type="evidence" value="ECO:0007669"/>
    <property type="project" value="UniProtKB-KW"/>
</dbReference>
<keyword evidence="7" id="KW-0372">Hormone</keyword>
<evidence type="ECO:0000256" key="10">
    <source>
        <dbReference type="SAM" id="MobiDB-lite"/>
    </source>
</evidence>
<keyword evidence="9" id="KW-0257">Endorphin</keyword>
<gene>
    <name evidence="14" type="ORF">D9C73_009670</name>
    <name evidence="13" type="ORF">D9C73_010197</name>
</gene>
<proteinExistence type="inferred from homology"/>
<comment type="function">
    <text evidence="2">Endogenous opiate.</text>
</comment>
<dbReference type="GO" id="GO:2000852">
    <property type="term" value="P:regulation of corticosterone secretion"/>
    <property type="evidence" value="ECO:0007669"/>
    <property type="project" value="TreeGrafter"/>
</dbReference>
<dbReference type="AlphaFoldDB" id="A0A4V6AP78"/>
<dbReference type="InterPro" id="IPR050878">
    <property type="entry name" value="POMC-derived_peptides"/>
</dbReference>
<feature type="compositionally biased region" description="Polar residues" evidence="10">
    <location>
        <begin position="192"/>
        <end position="201"/>
    </location>
</feature>
<comment type="subcellular location">
    <subcellularLocation>
        <location evidence="3">Secreted</location>
    </subcellularLocation>
</comment>
<dbReference type="PANTHER" id="PTHR11416">
    <property type="entry name" value="PRO-OPIOMELANOCORTIN"/>
    <property type="match status" value="1"/>
</dbReference>
<dbReference type="InterPro" id="IPR013532">
    <property type="entry name" value="Opioid_neuropept"/>
</dbReference>
<dbReference type="SMART" id="SM01363">
    <property type="entry name" value="ACTH_domain"/>
    <property type="match status" value="2"/>
</dbReference>